<dbReference type="Gene3D" id="3.40.50.2000">
    <property type="entry name" value="Glycogen Phosphorylase B"/>
    <property type="match status" value="2"/>
</dbReference>
<evidence type="ECO:0000313" key="2">
    <source>
        <dbReference type="EMBL" id="PAF25918.1"/>
    </source>
</evidence>
<accession>A0A268S058</accession>
<sequence>MKKNIVFLSHTFMGGPFVVGSHHLAKELAKQGHKVLHISTPLTLMHLLKKDEITSIKKNRYNKLVYYNENLGDYLPGSLGLPWALSKYFYKFFRINLLTIGAKNRINKIIAKFFWGEEVDYLIIDQPTMQGLEAIIPTKKIVYRATDIYKDMFGDNIVNLLERKIVEQAVALVGTSKPVCDYLKGYTDKKPMLLLENGVDIDHFAVKYDKPVEFNELKQPVAIYVGALDKRFDCKAINILAEEFQFVTFVLIGPANEEVIKGISKRKNVVLLGSRKYEDIPKYLQNSQLALLPMSNHKSNVGRSPMKLYEYLASGIPVLCTYSPEIKRRNLKHVLLYKEYDSMKEQFDLLLKTNYCKKEIYKESQDLSWEGRAKKLVTFLEEI</sequence>
<dbReference type="SUPFAM" id="SSF53756">
    <property type="entry name" value="UDP-Glycosyltransferase/glycogen phosphorylase"/>
    <property type="match status" value="1"/>
</dbReference>
<evidence type="ECO:0000259" key="1">
    <source>
        <dbReference type="Pfam" id="PF22059"/>
    </source>
</evidence>
<dbReference type="PANTHER" id="PTHR12526">
    <property type="entry name" value="GLYCOSYLTRANSFERASE"/>
    <property type="match status" value="1"/>
</dbReference>
<dbReference type="EMBL" id="NPBS01000056">
    <property type="protein sequence ID" value="PAF25918.1"/>
    <property type="molecule type" value="Genomic_DNA"/>
</dbReference>
<dbReference type="RefSeq" id="WP_095327997.1">
    <property type="nucleotide sequence ID" value="NZ_JAMAYQ010000004.1"/>
</dbReference>
<dbReference type="AlphaFoldDB" id="A0A268S058"/>
<evidence type="ECO:0000313" key="3">
    <source>
        <dbReference type="Proteomes" id="UP000216133"/>
    </source>
</evidence>
<organism evidence="2 3">
    <name type="scientific">Shouchella clausii</name>
    <name type="common">Alkalihalobacillus clausii</name>
    <dbReference type="NCBI Taxonomy" id="79880"/>
    <lineage>
        <taxon>Bacteria</taxon>
        <taxon>Bacillati</taxon>
        <taxon>Bacillota</taxon>
        <taxon>Bacilli</taxon>
        <taxon>Bacillales</taxon>
        <taxon>Bacillaceae</taxon>
        <taxon>Shouchella</taxon>
    </lineage>
</organism>
<dbReference type="InterPro" id="IPR054299">
    <property type="entry name" value="GumK_N"/>
</dbReference>
<proteinExistence type="predicted"/>
<gene>
    <name evidence="2" type="ORF">CHH61_10950</name>
</gene>
<name>A0A268S058_SHOCL</name>
<dbReference type="Pfam" id="PF13692">
    <property type="entry name" value="Glyco_trans_1_4"/>
    <property type="match status" value="1"/>
</dbReference>
<reference evidence="2 3" key="1">
    <citation type="submission" date="2017-07" db="EMBL/GenBank/DDBJ databases">
        <title>Isolation and whole genome analysis of endospore-forming bacteria from heroin.</title>
        <authorList>
            <person name="Kalinowski J."/>
            <person name="Ahrens B."/>
            <person name="Al-Dilaimi A."/>
            <person name="Winkler A."/>
            <person name="Wibberg D."/>
            <person name="Schleenbecker U."/>
            <person name="Ruckert C."/>
            <person name="Wolfel R."/>
            <person name="Grass G."/>
        </authorList>
    </citation>
    <scope>NUCLEOTIDE SEQUENCE [LARGE SCALE GENOMIC DNA]</scope>
    <source>
        <strain evidence="2 3">7523-2</strain>
    </source>
</reference>
<protein>
    <recommendedName>
        <fullName evidence="1">Glucuronosyltransferase GumK N-terminal domain-containing protein</fullName>
    </recommendedName>
</protein>
<feature type="domain" description="Glucuronosyltransferase GumK N-terminal" evidence="1">
    <location>
        <begin position="9"/>
        <end position="166"/>
    </location>
</feature>
<dbReference type="Proteomes" id="UP000216133">
    <property type="component" value="Unassembled WGS sequence"/>
</dbReference>
<dbReference type="Pfam" id="PF22059">
    <property type="entry name" value="GumK_N"/>
    <property type="match status" value="1"/>
</dbReference>
<comment type="caution">
    <text evidence="2">The sequence shown here is derived from an EMBL/GenBank/DDBJ whole genome shotgun (WGS) entry which is preliminary data.</text>
</comment>
<dbReference type="PANTHER" id="PTHR12526:SF630">
    <property type="entry name" value="GLYCOSYLTRANSFERASE"/>
    <property type="match status" value="1"/>
</dbReference>